<evidence type="ECO:0000313" key="3">
    <source>
        <dbReference type="EMBL" id="MBB3941214.1"/>
    </source>
</evidence>
<protein>
    <recommendedName>
        <fullName evidence="2">Putative zinc-finger domain-containing protein</fullName>
    </recommendedName>
</protein>
<feature type="region of interest" description="Disordered" evidence="1">
    <location>
        <begin position="244"/>
        <end position="267"/>
    </location>
</feature>
<dbReference type="Proteomes" id="UP000561459">
    <property type="component" value="Unassembled WGS sequence"/>
</dbReference>
<dbReference type="EMBL" id="JACIDY010000008">
    <property type="protein sequence ID" value="MBB3941214.1"/>
    <property type="molecule type" value="Genomic_DNA"/>
</dbReference>
<name>A0A7W6C3X3_9SPHN</name>
<evidence type="ECO:0000259" key="2">
    <source>
        <dbReference type="Pfam" id="PF13490"/>
    </source>
</evidence>
<dbReference type="RefSeq" id="WP_183617897.1">
    <property type="nucleotide sequence ID" value="NZ_JACIDY010000008.1"/>
</dbReference>
<accession>A0A7W6C3X3</accession>
<sequence>MSVTREELTAFADGELSPEDAARVEAAIAMDAELSRQLIAERRLRAALKRQLDPILDEPVPDALHGLLAQAAAQEVDKEATGAPSGEPAQLLDFAAARQRRKLAEKQAAKKARVPMFSNPRLGFALAASLVLGLMLGTQFHSEGLVIAPSGGGLRATGKLASGLDEQLASANPSGNLRILTSFRRQGGDFCRVFDGGGIAGLACKDRNGWVLERTIASRKVATGEYRQAGSAEADLMAVAQDMARGDPLDPDQERAAKAAGWLGSTK</sequence>
<gene>
    <name evidence="3" type="ORF">GGR39_002890</name>
</gene>
<organism evidence="3 4">
    <name type="scientific">Novosphingobium fluoreni</name>
    <dbReference type="NCBI Taxonomy" id="1391222"/>
    <lineage>
        <taxon>Bacteria</taxon>
        <taxon>Pseudomonadati</taxon>
        <taxon>Pseudomonadota</taxon>
        <taxon>Alphaproteobacteria</taxon>
        <taxon>Sphingomonadales</taxon>
        <taxon>Sphingomonadaceae</taxon>
        <taxon>Novosphingobium</taxon>
    </lineage>
</organism>
<comment type="caution">
    <text evidence="3">The sequence shown here is derived from an EMBL/GenBank/DDBJ whole genome shotgun (WGS) entry which is preliminary data.</text>
</comment>
<keyword evidence="4" id="KW-1185">Reference proteome</keyword>
<evidence type="ECO:0000313" key="4">
    <source>
        <dbReference type="Proteomes" id="UP000561459"/>
    </source>
</evidence>
<feature type="domain" description="Putative zinc-finger" evidence="2">
    <location>
        <begin position="4"/>
        <end position="29"/>
    </location>
</feature>
<evidence type="ECO:0000256" key="1">
    <source>
        <dbReference type="SAM" id="MobiDB-lite"/>
    </source>
</evidence>
<reference evidence="3 4" key="1">
    <citation type="submission" date="2020-08" db="EMBL/GenBank/DDBJ databases">
        <title>Genomic Encyclopedia of Type Strains, Phase IV (KMG-IV): sequencing the most valuable type-strain genomes for metagenomic binning, comparative biology and taxonomic classification.</title>
        <authorList>
            <person name="Goeker M."/>
        </authorList>
    </citation>
    <scope>NUCLEOTIDE SEQUENCE [LARGE SCALE GENOMIC DNA]</scope>
    <source>
        <strain evidence="3 4">DSM 27568</strain>
    </source>
</reference>
<dbReference type="Pfam" id="PF13490">
    <property type="entry name" value="zf-HC2"/>
    <property type="match status" value="1"/>
</dbReference>
<dbReference type="InterPro" id="IPR027383">
    <property type="entry name" value="Znf_put"/>
</dbReference>
<feature type="compositionally biased region" description="Basic and acidic residues" evidence="1">
    <location>
        <begin position="244"/>
        <end position="257"/>
    </location>
</feature>
<dbReference type="AlphaFoldDB" id="A0A7W6C3X3"/>
<proteinExistence type="predicted"/>